<proteinExistence type="predicted"/>
<keyword evidence="2" id="KW-0472">Membrane</keyword>
<reference evidence="4 5" key="1">
    <citation type="submission" date="2019-09" db="EMBL/GenBank/DDBJ databases">
        <title>Goodfellowia gen. nov., a new genus of the Pseudonocardineae related to Actinoalloteichus, containing Goodfellowia coeruleoviolacea gen. nov., comb. nov. gen. nov., comb. nov.</title>
        <authorList>
            <person name="Labeda D."/>
        </authorList>
    </citation>
    <scope>NUCLEOTIDE SEQUENCE [LARGE SCALE GENOMIC DNA]</scope>
    <source>
        <strain evidence="4 5">AN110305</strain>
    </source>
</reference>
<protein>
    <submittedName>
        <fullName evidence="4">Relaxase/mobilization nuclease domain-containing protein</fullName>
    </submittedName>
</protein>
<feature type="region of interest" description="Disordered" evidence="1">
    <location>
        <begin position="186"/>
        <end position="213"/>
    </location>
</feature>
<dbReference type="InterPro" id="IPR005094">
    <property type="entry name" value="Endonuclease_MobA/VirD2"/>
</dbReference>
<accession>A0A5B2WH12</accession>
<evidence type="ECO:0000256" key="2">
    <source>
        <dbReference type="SAM" id="Phobius"/>
    </source>
</evidence>
<feature type="transmembrane region" description="Helical" evidence="2">
    <location>
        <begin position="421"/>
        <end position="440"/>
    </location>
</feature>
<evidence type="ECO:0000313" key="4">
    <source>
        <dbReference type="EMBL" id="KAA2249549.1"/>
    </source>
</evidence>
<keyword evidence="2" id="KW-0812">Transmembrane</keyword>
<dbReference type="RefSeq" id="WP_149855022.1">
    <property type="nucleotide sequence ID" value="NZ_VUOB01000094.1"/>
</dbReference>
<dbReference type="OrthoDB" id="4382201at2"/>
<dbReference type="Pfam" id="PF03432">
    <property type="entry name" value="Relaxase"/>
    <property type="match status" value="1"/>
</dbReference>
<dbReference type="EMBL" id="VUOB01000094">
    <property type="protein sequence ID" value="KAA2249549.1"/>
    <property type="molecule type" value="Genomic_DNA"/>
</dbReference>
<organism evidence="4 5">
    <name type="scientific">Solihabitans fulvus</name>
    <dbReference type="NCBI Taxonomy" id="1892852"/>
    <lineage>
        <taxon>Bacteria</taxon>
        <taxon>Bacillati</taxon>
        <taxon>Actinomycetota</taxon>
        <taxon>Actinomycetes</taxon>
        <taxon>Pseudonocardiales</taxon>
        <taxon>Pseudonocardiaceae</taxon>
        <taxon>Solihabitans</taxon>
    </lineage>
</organism>
<feature type="domain" description="MobA/VirD2-like nuclease" evidence="3">
    <location>
        <begin position="88"/>
        <end position="181"/>
    </location>
</feature>
<sequence length="505" mass="54934">MITANVHGWRSAGLIAYLFSAGRHEEHHNPRIIAAWHGDPGQLQPALSATAESGFELGPLMEHMEAPARRAGLPVRTPREGERYFGKQGYVWHTSVRLHPEDRTLSDRQWQEIAEHLMHASGIGPRGDAGGCRWIAVRHGDDHIHLMAVLVREDTGNRFWPRNDYRKLRKAADELVARYGLRGTPEMDRTAPCAPTRAEVGKAERRAPQGRRAVPAREQLRRLVQREAASAASAEEFAARMELPGTGLTVRWNDAPGGRRRGYAVALDGDVTAAGDPVWYSGGKLAADLTWPKLAARWTQMSEQDQVPIGTAADDGPAAKTALLEKLSAVVEQARSDVRAAPASAPGIAFVTQELLAVLAEKVDGSAGEALAEAVEAYDRAYRVPHRVAPTALDATARHLRWMAYRLANVGMLTGRRGQDLAVAALVTAIAALLAEVAAWREAQHQPRKAAAARAAAATLERVPAPTLRQQDGTARRAAPMERAGAPHSRQPASAAPIARRRRRQ</sequence>
<dbReference type="Proteomes" id="UP000323454">
    <property type="component" value="Unassembled WGS sequence"/>
</dbReference>
<keyword evidence="5" id="KW-1185">Reference proteome</keyword>
<dbReference type="AlphaFoldDB" id="A0A5B2WH12"/>
<gene>
    <name evidence="4" type="ORF">F0L68_39350</name>
</gene>
<evidence type="ECO:0000256" key="1">
    <source>
        <dbReference type="SAM" id="MobiDB-lite"/>
    </source>
</evidence>
<evidence type="ECO:0000259" key="3">
    <source>
        <dbReference type="Pfam" id="PF03432"/>
    </source>
</evidence>
<comment type="caution">
    <text evidence="4">The sequence shown here is derived from an EMBL/GenBank/DDBJ whole genome shotgun (WGS) entry which is preliminary data.</text>
</comment>
<name>A0A5B2WH12_9PSEU</name>
<evidence type="ECO:0000313" key="5">
    <source>
        <dbReference type="Proteomes" id="UP000323454"/>
    </source>
</evidence>
<feature type="compositionally biased region" description="Low complexity" evidence="1">
    <location>
        <begin position="489"/>
        <end position="498"/>
    </location>
</feature>
<keyword evidence="2" id="KW-1133">Transmembrane helix</keyword>
<feature type="region of interest" description="Disordered" evidence="1">
    <location>
        <begin position="451"/>
        <end position="505"/>
    </location>
</feature>
<reference evidence="4 5" key="2">
    <citation type="submission" date="2019-09" db="EMBL/GenBank/DDBJ databases">
        <authorList>
            <person name="Jin C."/>
        </authorList>
    </citation>
    <scope>NUCLEOTIDE SEQUENCE [LARGE SCALE GENOMIC DNA]</scope>
    <source>
        <strain evidence="4 5">AN110305</strain>
    </source>
</reference>